<evidence type="ECO:0000313" key="1">
    <source>
        <dbReference type="EMBL" id="UQS84317.1"/>
    </source>
</evidence>
<reference evidence="1 2" key="1">
    <citation type="journal article" date="2022" name="Int. J. Syst. Evol. Microbiol.">
        <title>Apilactobacillus apisilvae sp. nov., Nicolia spurrieriana gen. nov. sp. nov., Bombilactobacillus folatiphilus sp. nov. and Bombilactobacillus thymidiniphilus sp. nov., four new lactic acid bacterial isolates from stingless bees Tetragonula carbonaria and Austroplebeia australis.</title>
        <authorList>
            <person name="Oliphant S.A."/>
            <person name="Watson-Haigh N.S."/>
            <person name="Sumby K.M."/>
            <person name="Gardner J."/>
            <person name="Groom S."/>
            <person name="Jiranek V."/>
        </authorList>
    </citation>
    <scope>NUCLEOTIDE SEQUENCE [LARGE SCALE GENOMIC DNA]</scope>
    <source>
        <strain evidence="1 2">SG4_A1</strain>
    </source>
</reference>
<name>A0ABY4PFD5_9LACO</name>
<organism evidence="1 2">
    <name type="scientific">Bombilactobacillus thymidiniphilus</name>
    <dbReference type="NCBI Taxonomy" id="2923363"/>
    <lineage>
        <taxon>Bacteria</taxon>
        <taxon>Bacillati</taxon>
        <taxon>Bacillota</taxon>
        <taxon>Bacilli</taxon>
        <taxon>Lactobacillales</taxon>
        <taxon>Lactobacillaceae</taxon>
        <taxon>Bombilactobacillus</taxon>
    </lineage>
</organism>
<evidence type="ECO:0000313" key="2">
    <source>
        <dbReference type="Proteomes" id="UP000831947"/>
    </source>
</evidence>
<keyword evidence="2" id="KW-1185">Reference proteome</keyword>
<dbReference type="RefSeq" id="WP_249513501.1">
    <property type="nucleotide sequence ID" value="NZ_CP093365.1"/>
</dbReference>
<dbReference type="EMBL" id="CP093365">
    <property type="protein sequence ID" value="UQS84317.1"/>
    <property type="molecule type" value="Genomic_DNA"/>
</dbReference>
<accession>A0ABY4PFD5</accession>
<dbReference type="Proteomes" id="UP000831947">
    <property type="component" value="Chromosome"/>
</dbReference>
<proteinExistence type="predicted"/>
<protein>
    <submittedName>
        <fullName evidence="1">Uncharacterized protein</fullName>
    </submittedName>
</protein>
<gene>
    <name evidence="1" type="ORF">MOO47_03980</name>
</gene>
<sequence length="380" mass="42819">MTKYEQLQAAKRNNQLIDLVLRRTQDLYTGEVCFVADRWVLLRTYNDYGMLDGYVLVKNSGIAYLSATSVDVKRLHGRIALAKRLQLLKGQLYPLPNLNEASLLDQIVQDCIQKQSAVLLVANTGDIFQQAYLQKLTADRLQFAVIDPFNFARVGQLQTINLSKVVALEFGGRQLMQATAFFKNLPEHKAPVLLKKNKFLPKMLEQAKSQLLIIYCGENSNNFFVGQVKNVTATEVLVSLVDSVGCFGGYVLLKIKAIAYVGAIADYLQMMQIYEDEHKQNGDFVQPVLNNHFIADPKNMWASVFAQLAQTKATFRLQIKGQMQTQLAYCLNLTATKVKLAVFTDLPANITQEIVCDFAEIDLVTWGYLNTYFTKCELIG</sequence>